<keyword evidence="4" id="KW-1185">Reference proteome</keyword>
<comment type="caution">
    <text evidence="3">The sequence shown here is derived from an EMBL/GenBank/DDBJ whole genome shotgun (WGS) entry which is preliminary data.</text>
</comment>
<dbReference type="InterPro" id="IPR010095">
    <property type="entry name" value="Cas12f1-like_TNB"/>
</dbReference>
<gene>
    <name evidence="3" type="ORF">BDD39_001645</name>
</gene>
<evidence type="ECO:0000313" key="3">
    <source>
        <dbReference type="EMBL" id="NIK15135.1"/>
    </source>
</evidence>
<keyword evidence="1" id="KW-0238">DNA-binding</keyword>
<protein>
    <submittedName>
        <fullName evidence="3">IS605 OrfB family transposase</fullName>
    </submittedName>
</protein>
<name>A0A846MIQ9_9BACL</name>
<reference evidence="3 4" key="1">
    <citation type="submission" date="2020-03" db="EMBL/GenBank/DDBJ databases">
        <title>Genomic Encyclopedia of Archaeal and Bacterial Type Strains, Phase II (KMG-II): from individual species to whole genera.</title>
        <authorList>
            <person name="Goeker M."/>
        </authorList>
    </citation>
    <scope>NUCLEOTIDE SEQUENCE [LARGE SCALE GENOMIC DNA]</scope>
    <source>
        <strain evidence="3 4">DSM 4749</strain>
    </source>
</reference>
<dbReference type="RefSeq" id="WP_243846018.1">
    <property type="nucleotide sequence ID" value="NZ_JAASRS010000001.1"/>
</dbReference>
<evidence type="ECO:0000256" key="2">
    <source>
        <dbReference type="SAM" id="Coils"/>
    </source>
</evidence>
<dbReference type="Proteomes" id="UP000532769">
    <property type="component" value="Unassembled WGS sequence"/>
</dbReference>
<keyword evidence="2" id="KW-0175">Coiled coil</keyword>
<dbReference type="EMBL" id="JAASRS010000001">
    <property type="protein sequence ID" value="NIK15135.1"/>
    <property type="molecule type" value="Genomic_DNA"/>
</dbReference>
<dbReference type="AlphaFoldDB" id="A0A846MIQ9"/>
<feature type="coiled-coil region" evidence="2">
    <location>
        <begin position="84"/>
        <end position="140"/>
    </location>
</feature>
<proteinExistence type="predicted"/>
<dbReference type="NCBIfam" id="TIGR01766">
    <property type="entry name" value="IS200/IS605 family accessory protein TnpB-like domain"/>
    <property type="match status" value="1"/>
</dbReference>
<evidence type="ECO:0000256" key="1">
    <source>
        <dbReference type="ARBA" id="ARBA00023125"/>
    </source>
</evidence>
<dbReference type="GO" id="GO:0003677">
    <property type="term" value="F:DNA binding"/>
    <property type="evidence" value="ECO:0007669"/>
    <property type="project" value="UniProtKB-KW"/>
</dbReference>
<evidence type="ECO:0000313" key="4">
    <source>
        <dbReference type="Proteomes" id="UP000532769"/>
    </source>
</evidence>
<accession>A0A846MIQ9</accession>
<sequence length="545" mass="63413">MKTVRMMKIVSDDETQLHSLDELMRVFGSAKRYAFNRLLEGRNAKDIIKHLPRQFPLNKRFAEDAVLLVQSLISSQRGLLPMRLEDVRAKIEKTEKKIDEYQHGRKTPKNVDLPTCLAGLQRRLEKLKSKEEELKHHLAQGTIPRVIFGGKQNFYKRLKGKITNEEWKDLRSNQLYARGDKSKKGNLNIRLTYDDKTYQCYVEIANPLGQPKGKHAPRLRFPVSVPEKYEEEIIDLVMGEPVGVNAKGKPIIEYQTYTVEIKRKNGEYYVYLIYEEEVYGRELAYDEPIEAERIAGMDINIDRIAVSIVSKQGNFLQSKVFYCHELEYVKANKRNNIIGETVRDVYDWLLQENVGAVVIENIQLRQRHDTDKRFNRFTHNFKKKKLTDTIIRRGLWLGFRVKKVNPAYTSVIGRFKYMKKYGLSVHESAALVIGRRGLGYQERLPKELIHIIKTKVKRHLIAVLGSMEESYKQSKSGTKQLQYIAMMLRKIENFKQDHEWSLWNILHMLLAEPGPNSTEGGVDLVAKIAVVYGTMEGMVHDKCRR</sequence>
<organism evidence="3 4">
    <name type="scientific">Saccharococcus thermophilus</name>
    <dbReference type="NCBI Taxonomy" id="29396"/>
    <lineage>
        <taxon>Bacteria</taxon>
        <taxon>Bacillati</taxon>
        <taxon>Bacillota</taxon>
        <taxon>Bacilli</taxon>
        <taxon>Bacillales</taxon>
        <taxon>Anoxybacillaceae</taxon>
        <taxon>Saccharococcus</taxon>
    </lineage>
</organism>